<dbReference type="Pfam" id="PF13855">
    <property type="entry name" value="LRR_8"/>
    <property type="match status" value="1"/>
</dbReference>
<keyword evidence="3" id="KW-1185">Reference proteome</keyword>
<feature type="region of interest" description="Disordered" evidence="1">
    <location>
        <begin position="17"/>
        <end position="91"/>
    </location>
</feature>
<dbReference type="PROSITE" id="PS51450">
    <property type="entry name" value="LRR"/>
    <property type="match status" value="1"/>
</dbReference>
<proteinExistence type="predicted"/>
<feature type="compositionally biased region" description="Basic and acidic residues" evidence="1">
    <location>
        <begin position="30"/>
        <end position="39"/>
    </location>
</feature>
<evidence type="ECO:0000256" key="1">
    <source>
        <dbReference type="SAM" id="MobiDB-lite"/>
    </source>
</evidence>
<dbReference type="EMBL" id="JASCZI010125841">
    <property type="protein sequence ID" value="MED6166345.1"/>
    <property type="molecule type" value="Genomic_DNA"/>
</dbReference>
<reference evidence="2 3" key="1">
    <citation type="journal article" date="2023" name="Plants (Basel)">
        <title>Bridging the Gap: Combining Genomics and Transcriptomics Approaches to Understand Stylosanthes scabra, an Orphan Legume from the Brazilian Caatinga.</title>
        <authorList>
            <person name="Ferreira-Neto J.R.C."/>
            <person name="da Silva M.D."/>
            <person name="Binneck E."/>
            <person name="de Melo N.F."/>
            <person name="da Silva R.H."/>
            <person name="de Melo A.L.T.M."/>
            <person name="Pandolfi V."/>
            <person name="Bustamante F.O."/>
            <person name="Brasileiro-Vidal A.C."/>
            <person name="Benko-Iseppon A.M."/>
        </authorList>
    </citation>
    <scope>NUCLEOTIDE SEQUENCE [LARGE SCALE GENOMIC DNA]</scope>
    <source>
        <tissue evidence="2">Leaves</tissue>
    </source>
</reference>
<protein>
    <submittedName>
        <fullName evidence="2">Uncharacterized protein</fullName>
    </submittedName>
</protein>
<dbReference type="InterPro" id="IPR001611">
    <property type="entry name" value="Leu-rich_rpt"/>
</dbReference>
<gene>
    <name evidence="2" type="ORF">PIB30_108342</name>
</gene>
<accession>A0ABU6V0P6</accession>
<feature type="non-terminal residue" evidence="2">
    <location>
        <position position="1"/>
    </location>
</feature>
<sequence>VYPFIILPISFGADRSGCPPTPPLCDSSPDEPRQRDRSPHPKIRASVRRSPRFTAPEYRSFFISQPPPEPTPVIEMSSDDDIEDSTDTKSGLSLDSSSCLYSTSMNLSYNQIRGTIPNWIWGLDNLENLDLSHNFLTNFRGLPFQNLTCDLNTLYP</sequence>
<comment type="caution">
    <text evidence="2">The sequence shown here is derived from an EMBL/GenBank/DDBJ whole genome shotgun (WGS) entry which is preliminary data.</text>
</comment>
<organism evidence="2 3">
    <name type="scientific">Stylosanthes scabra</name>
    <dbReference type="NCBI Taxonomy" id="79078"/>
    <lineage>
        <taxon>Eukaryota</taxon>
        <taxon>Viridiplantae</taxon>
        <taxon>Streptophyta</taxon>
        <taxon>Embryophyta</taxon>
        <taxon>Tracheophyta</taxon>
        <taxon>Spermatophyta</taxon>
        <taxon>Magnoliopsida</taxon>
        <taxon>eudicotyledons</taxon>
        <taxon>Gunneridae</taxon>
        <taxon>Pentapetalae</taxon>
        <taxon>rosids</taxon>
        <taxon>fabids</taxon>
        <taxon>Fabales</taxon>
        <taxon>Fabaceae</taxon>
        <taxon>Papilionoideae</taxon>
        <taxon>50 kb inversion clade</taxon>
        <taxon>dalbergioids sensu lato</taxon>
        <taxon>Dalbergieae</taxon>
        <taxon>Pterocarpus clade</taxon>
        <taxon>Stylosanthes</taxon>
    </lineage>
</organism>
<evidence type="ECO:0000313" key="3">
    <source>
        <dbReference type="Proteomes" id="UP001341840"/>
    </source>
</evidence>
<evidence type="ECO:0000313" key="2">
    <source>
        <dbReference type="EMBL" id="MED6166345.1"/>
    </source>
</evidence>
<dbReference type="SUPFAM" id="SSF52058">
    <property type="entry name" value="L domain-like"/>
    <property type="match status" value="1"/>
</dbReference>
<dbReference type="Proteomes" id="UP001341840">
    <property type="component" value="Unassembled WGS sequence"/>
</dbReference>
<feature type="compositionally biased region" description="Basic residues" evidence="1">
    <location>
        <begin position="40"/>
        <end position="51"/>
    </location>
</feature>
<dbReference type="InterPro" id="IPR032675">
    <property type="entry name" value="LRR_dom_sf"/>
</dbReference>
<name>A0ABU6V0P6_9FABA</name>
<dbReference type="Gene3D" id="3.80.10.10">
    <property type="entry name" value="Ribonuclease Inhibitor"/>
    <property type="match status" value="1"/>
</dbReference>